<evidence type="ECO:0000259" key="1">
    <source>
        <dbReference type="Pfam" id="PF14096"/>
    </source>
</evidence>
<accession>A0ABS5B5U1</accession>
<protein>
    <submittedName>
        <fullName evidence="2">DUF4274 domain-containing protein</fullName>
    </submittedName>
</protein>
<organism evidence="2 3">
    <name type="scientific">Streptococcus oricebi</name>
    <dbReference type="NCBI Taxonomy" id="1547447"/>
    <lineage>
        <taxon>Bacteria</taxon>
        <taxon>Bacillati</taxon>
        <taxon>Bacillota</taxon>
        <taxon>Bacilli</taxon>
        <taxon>Lactobacillales</taxon>
        <taxon>Streptococcaceae</taxon>
        <taxon>Streptococcus</taxon>
    </lineage>
</organism>
<dbReference type="Pfam" id="PF14096">
    <property type="entry name" value="DUF4274"/>
    <property type="match status" value="1"/>
</dbReference>
<comment type="caution">
    <text evidence="2">The sequence shown here is derived from an EMBL/GenBank/DDBJ whole genome shotgun (WGS) entry which is preliminary data.</text>
</comment>
<name>A0ABS5B5U1_9STRE</name>
<dbReference type="EMBL" id="PRDG01000004">
    <property type="protein sequence ID" value="MBP2623846.1"/>
    <property type="molecule type" value="Genomic_DNA"/>
</dbReference>
<gene>
    <name evidence="2" type="ORF">C4K46_07835</name>
</gene>
<reference evidence="2 3" key="1">
    <citation type="submission" date="2018-02" db="EMBL/GenBank/DDBJ databases">
        <title>Draft genome sequence of Streptococcus oricebi CCUG 70868T type strain.</title>
        <authorList>
            <person name="Mendez V."/>
            <person name="Salva-Serra F."/>
            <person name="Jaen-Luchoro D."/>
            <person name="Gonzales-Siles L."/>
            <person name="Karlsson R."/>
            <person name="Engstrom-Jakobsson H."/>
            <person name="Busquets A."/>
            <person name="Gomila M."/>
            <person name="Pineiro-Iglesias B."/>
            <person name="Bennasar-Figueras A."/>
            <person name="Seeger M."/>
            <person name="Moore E."/>
        </authorList>
    </citation>
    <scope>NUCLEOTIDE SEQUENCE [LARGE SCALE GENOMIC DNA]</scope>
    <source>
        <strain evidence="2 3">CCUG 70868</strain>
    </source>
</reference>
<evidence type="ECO:0000313" key="3">
    <source>
        <dbReference type="Proteomes" id="UP001519296"/>
    </source>
</evidence>
<dbReference type="InterPro" id="IPR025369">
    <property type="entry name" value="DUF4274"/>
</dbReference>
<dbReference type="Proteomes" id="UP001519296">
    <property type="component" value="Unassembled WGS sequence"/>
</dbReference>
<feature type="domain" description="DUF4274" evidence="1">
    <location>
        <begin position="29"/>
        <end position="99"/>
    </location>
</feature>
<sequence>MTNNMKFLTNILYSEDITKALEQVQSINSSEQLFILLDNYNWDNGFELPQAVLDNSACTKATALLAFDRADGYRFLFEGFGEYSSPVWKAFIRSLYKNLFEDKFPDGELGYLPELSKVQKFRLKKQEPDLPAIFLDGVEGEDVQVKNLNKKSKVDDDTCFFCQNRHY</sequence>
<evidence type="ECO:0000313" key="2">
    <source>
        <dbReference type="EMBL" id="MBP2623846.1"/>
    </source>
</evidence>
<proteinExistence type="predicted"/>
<keyword evidence="3" id="KW-1185">Reference proteome</keyword>
<dbReference type="RefSeq" id="WP_209628339.1">
    <property type="nucleotide sequence ID" value="NZ_PRDG01000004.1"/>
</dbReference>